<keyword evidence="2" id="KW-1185">Reference proteome</keyword>
<reference evidence="2" key="1">
    <citation type="submission" date="2010-08" db="EMBL/GenBank/DDBJ databases">
        <authorList>
            <consortium name="Caenorhabditis japonica Sequencing Consortium"/>
            <person name="Wilson R.K."/>
        </authorList>
    </citation>
    <scope>NUCLEOTIDE SEQUENCE [LARGE SCALE GENOMIC DNA]</scope>
    <source>
        <strain evidence="2">DF5081</strain>
    </source>
</reference>
<dbReference type="AlphaFoldDB" id="A0A8R1I841"/>
<proteinExistence type="predicted"/>
<dbReference type="EnsemblMetazoa" id="CJA25769.1">
    <property type="protein sequence ID" value="CJA25769.1"/>
    <property type="gene ID" value="WBGene00181341"/>
</dbReference>
<name>A0A8R1I841_CAEJA</name>
<organism evidence="1 2">
    <name type="scientific">Caenorhabditis japonica</name>
    <dbReference type="NCBI Taxonomy" id="281687"/>
    <lineage>
        <taxon>Eukaryota</taxon>
        <taxon>Metazoa</taxon>
        <taxon>Ecdysozoa</taxon>
        <taxon>Nematoda</taxon>
        <taxon>Chromadorea</taxon>
        <taxon>Rhabditida</taxon>
        <taxon>Rhabditina</taxon>
        <taxon>Rhabditomorpha</taxon>
        <taxon>Rhabditoidea</taxon>
        <taxon>Rhabditidae</taxon>
        <taxon>Peloderinae</taxon>
        <taxon>Caenorhabditis</taxon>
    </lineage>
</organism>
<accession>A0A8R1I841</accession>
<protein>
    <submittedName>
        <fullName evidence="1">Uncharacterized protein</fullName>
    </submittedName>
</protein>
<dbReference type="Proteomes" id="UP000005237">
    <property type="component" value="Unassembled WGS sequence"/>
</dbReference>
<reference evidence="1" key="2">
    <citation type="submission" date="2022-06" db="UniProtKB">
        <authorList>
            <consortium name="EnsemblMetazoa"/>
        </authorList>
    </citation>
    <scope>IDENTIFICATION</scope>
    <source>
        <strain evidence="1">DF5081</strain>
    </source>
</reference>
<evidence type="ECO:0000313" key="2">
    <source>
        <dbReference type="Proteomes" id="UP000005237"/>
    </source>
</evidence>
<evidence type="ECO:0000313" key="1">
    <source>
        <dbReference type="EnsemblMetazoa" id="CJA25769.1"/>
    </source>
</evidence>
<sequence>MVYRSEPGIILVNSWLGKGPSNLRKFLNYTIGGWVNPGVKAGIDPVTSGTTAVTTTGCAIRPMALNTVILSTFSF</sequence>